<evidence type="ECO:0000313" key="3">
    <source>
        <dbReference type="Proteomes" id="UP000594364"/>
    </source>
</evidence>
<dbReference type="EMBL" id="CP031387">
    <property type="protein sequence ID" value="QPH02330.1"/>
    <property type="molecule type" value="Genomic_DNA"/>
</dbReference>
<gene>
    <name evidence="2" type="ORF">C2857_006539</name>
</gene>
<protein>
    <recommendedName>
        <fullName evidence="1">Nucleolar 27S pre-rRNA processing Urb2/Npa2 C-terminal domain-containing protein</fullName>
    </recommendedName>
</protein>
<dbReference type="Proteomes" id="UP000594364">
    <property type="component" value="Chromosome 3"/>
</dbReference>
<dbReference type="PANTHER" id="PTHR15682:SF2">
    <property type="entry name" value="UNHEALTHY RIBOSOME BIOGENESIS PROTEIN 2 HOMOLOG"/>
    <property type="match status" value="1"/>
</dbReference>
<dbReference type="GO" id="GO:0042254">
    <property type="term" value="P:ribosome biogenesis"/>
    <property type="evidence" value="ECO:0007669"/>
    <property type="project" value="TreeGrafter"/>
</dbReference>
<evidence type="ECO:0000313" key="2">
    <source>
        <dbReference type="EMBL" id="QPH02330.1"/>
    </source>
</evidence>
<keyword evidence="3" id="KW-1185">Reference proteome</keyword>
<dbReference type="InterPro" id="IPR052609">
    <property type="entry name" value="Ribosome_Biogenesis_Reg"/>
</dbReference>
<organism evidence="2 3">
    <name type="scientific">Epichloe festucae (strain Fl1)</name>
    <dbReference type="NCBI Taxonomy" id="877507"/>
    <lineage>
        <taxon>Eukaryota</taxon>
        <taxon>Fungi</taxon>
        <taxon>Dikarya</taxon>
        <taxon>Ascomycota</taxon>
        <taxon>Pezizomycotina</taxon>
        <taxon>Sordariomycetes</taxon>
        <taxon>Hypocreomycetidae</taxon>
        <taxon>Hypocreales</taxon>
        <taxon>Clavicipitaceae</taxon>
        <taxon>Epichloe</taxon>
    </lineage>
</organism>
<feature type="domain" description="Nucleolar 27S pre-rRNA processing Urb2/Npa2 C-terminal" evidence="1">
    <location>
        <begin position="1145"/>
        <end position="1358"/>
    </location>
</feature>
<sequence length="1359" mass="151894">MDNTDLIKTVRGLDQNGPGDHGENLQSLWNLLVATPHNGFHAAEESSLRWLLKSMTGSPEAAENLRRYPLTWTILDCVFQRIPLFSLAKSLADRKFLLVLQHTLKDVAKPVESPDSLPSSKRKRSTTTSFSMDLLRSQEGCLDTAKALFFAVKRLLDRLDSTVERFSRDKLGAEHIKSLFCTSATDATAIATPALKICQILLSSDRCDQIGDCGNWVKVITTVWDLHLQGPDDVSKVAEHIFEPAAIVLAKLGAFKSPEKMLVRDSFKKTWLPGLQHFMYRNFVLPGRAAFVNKGELEAYNTALSSCRNTAHLAVPALYFLASCGYKVMAKRGLRKDNDEWIKQTFQIAEQAIRDRPDRNSLMQSILEEAIEKSSPISVLDLRRVCREYALQQKSTDWSLVAKIAQCETDLFQLSDDGAQLRKEVCEKIAKQDNNEDDKEAIAEIIEAMKDGFRARRDLPGFLRLWFEQLCEAETRKLQDKSPWFKVFQSEGSGKNSFQDTLETEMSPQRLNEMIAWVKDNSSASNPQAISVFASTLAQSVRSEQYVDAIGRQLFDLVAGFKGSSPFLALRWRAVSTAVSWVHPSERGDIWSAVKKRLTRTAEKSTLLSAESYEAFKCCCKCWDIFSPDDAHAEEPAVLIEVWMQRLSADIASARVLEGRKMTSTIGLGVDAEFDEHVGYQQYLAWTLNGSSRFAKLYFTRAKVLPPALTGALSSRKSSTAGVAALWTALLCNEVNLSEANLARSLTDRLFTALDESQKERGWPGENGQMWMKILSSIPMDSLDRSQREKIMVMLAKRQSSMTSSPADVDLAGWKLILGLTAKIMKRPTFYEGLRFAHLVECSEALSSASVPPQDNNELLVELIERFSLMATAVVKQMADQVDERSIKYFQEASTFVANCEKQSIDAKPDHSGLPAFHMTLLRCLATELSQSTNARSNKDLVSLLMQTQQVVSKCVVNVITSCTSDKKLLDSHDLRLDMIILAATDAASAVSEPCGLTELKSSSMRKLEKHTREAMQSGDIRAWKIHIFLRKYLSDAVEVPQPSSFDDLKKVPHGLREALLRELVESATENMDATSKLGYLRELVHGFKNGCDTDGQLLAIEHVAGQLISSTDFLLNTAEGFSLGTVHSELTSSLLRRPSYPHIICRVLRTLLEKRPQCMGQWNIEVTLSTMSDLACRDDDDETVPSYSWLCKLVEVIIKKHRIRLEGHFHLLLSTMQILLRSLITRKSSPSSGPPKEVVTQEAHAHLYAKLVALICEPTAGAVSRSQLHSSLDSAADAAKRSAGRHMYLLLVQYVKLQLESNVSTQVREALEPAMNSIFDITPPEGRKILNDAMDASGRAILKEMFKRYVKFGKWSGV</sequence>
<dbReference type="PANTHER" id="PTHR15682">
    <property type="entry name" value="UNHEALTHY RIBOSOME BIOGENESIS PROTEIN 2 HOMOLOG"/>
    <property type="match status" value="1"/>
</dbReference>
<name>A0A7S9KTJ8_EPIFF</name>
<dbReference type="OrthoDB" id="160374at2759"/>
<accession>A0A7S9KTJ8</accession>
<reference evidence="2 3" key="1">
    <citation type="journal article" date="2018" name="PLoS Genet.">
        <title>Repeat elements organise 3D genome structure and mediate transcription in the filamentous fungus Epichloe festucae.</title>
        <authorList>
            <person name="Winter D.J."/>
            <person name="Ganley A.R.D."/>
            <person name="Young C.A."/>
            <person name="Liachko I."/>
            <person name="Schardl C.L."/>
            <person name="Dupont P.Y."/>
            <person name="Berry D."/>
            <person name="Ram A."/>
            <person name="Scott B."/>
            <person name="Cox M.P."/>
        </authorList>
    </citation>
    <scope>NUCLEOTIDE SEQUENCE [LARGE SCALE GENOMIC DNA]</scope>
    <source>
        <strain evidence="2 3">Fl1</strain>
    </source>
</reference>
<dbReference type="InterPro" id="IPR018849">
    <property type="entry name" value="Urb2/Npa2_C"/>
</dbReference>
<proteinExistence type="predicted"/>
<dbReference type="Pfam" id="PF10441">
    <property type="entry name" value="Urb2"/>
    <property type="match status" value="1"/>
</dbReference>
<evidence type="ECO:0000259" key="1">
    <source>
        <dbReference type="Pfam" id="PF10441"/>
    </source>
</evidence>
<dbReference type="GO" id="GO:0005730">
    <property type="term" value="C:nucleolus"/>
    <property type="evidence" value="ECO:0007669"/>
    <property type="project" value="TreeGrafter"/>
</dbReference>